<protein>
    <recommendedName>
        <fullName evidence="5">Secreted protein</fullName>
    </recommendedName>
</protein>
<keyword evidence="2" id="KW-0812">Transmembrane</keyword>
<keyword evidence="1" id="KW-0175">Coiled coil</keyword>
<dbReference type="SUPFAM" id="SSF46966">
    <property type="entry name" value="Spectrin repeat"/>
    <property type="match status" value="1"/>
</dbReference>
<keyword evidence="2" id="KW-1133">Transmembrane helix</keyword>
<evidence type="ECO:0000313" key="4">
    <source>
        <dbReference type="Proteomes" id="UP001220577"/>
    </source>
</evidence>
<feature type="coiled-coil region" evidence="1">
    <location>
        <begin position="46"/>
        <end position="87"/>
    </location>
</feature>
<reference evidence="3 4" key="1">
    <citation type="submission" date="2020-10" db="EMBL/GenBank/DDBJ databases">
        <title>Complete genome sequence of Corynebacterium ihumii DSM 45751.</title>
        <authorList>
            <person name="Ruckert C."/>
            <person name="Albersmeier A."/>
            <person name="Busche T."/>
            <person name="Jaenicke S."/>
            <person name="Winkler A."/>
            <person name="Friethjonsson O.H."/>
            <person name="Hreggviethsson G.O."/>
            <person name="Lambert C."/>
            <person name="Badcock D."/>
            <person name="Bernaerts K."/>
            <person name="Anne J."/>
            <person name="Economou A."/>
            <person name="Kalinowski J."/>
        </authorList>
    </citation>
    <scope>NUCLEOTIDE SEQUENCE [LARGE SCALE GENOMIC DNA]</scope>
    <source>
        <strain evidence="3 4">DSM 45751</strain>
    </source>
</reference>
<keyword evidence="4" id="KW-1185">Reference proteome</keyword>
<accession>A0ABY7UCN0</accession>
<gene>
    <name evidence="3" type="ORF">CIHUM_01135</name>
</gene>
<evidence type="ECO:0000256" key="1">
    <source>
        <dbReference type="SAM" id="Coils"/>
    </source>
</evidence>
<proteinExistence type="predicted"/>
<organism evidence="3 4">
    <name type="scientific">Corynebacterium ihumii</name>
    <dbReference type="NCBI Taxonomy" id="1232427"/>
    <lineage>
        <taxon>Bacteria</taxon>
        <taxon>Bacillati</taxon>
        <taxon>Actinomycetota</taxon>
        <taxon>Actinomycetes</taxon>
        <taxon>Mycobacteriales</taxon>
        <taxon>Corynebacteriaceae</taxon>
        <taxon>Corynebacterium</taxon>
    </lineage>
</organism>
<evidence type="ECO:0000313" key="3">
    <source>
        <dbReference type="EMBL" id="WCZ33674.1"/>
    </source>
</evidence>
<keyword evidence="2" id="KW-0472">Membrane</keyword>
<feature type="transmembrane region" description="Helical" evidence="2">
    <location>
        <begin position="6"/>
        <end position="25"/>
    </location>
</feature>
<sequence length="134" mass="14592">MATEIIVGIIAGIAGVAGAIVGFLGKRDETKQSATEALINGQATRIDRLENRQDTTEAALRETRQELQDTRNQLNEIQSHAGDLRDALRRALTWIGEVLEHLASPDTIAPPPAPDVEAWQQLVDTPPRARNPPT</sequence>
<name>A0ABY7UCN0_9CORY</name>
<evidence type="ECO:0008006" key="5">
    <source>
        <dbReference type="Google" id="ProtNLM"/>
    </source>
</evidence>
<evidence type="ECO:0000256" key="2">
    <source>
        <dbReference type="SAM" id="Phobius"/>
    </source>
</evidence>
<dbReference type="RefSeq" id="WP_034997034.1">
    <property type="nucleotide sequence ID" value="NZ_CP063190.1"/>
</dbReference>
<dbReference type="Proteomes" id="UP001220577">
    <property type="component" value="Chromosome"/>
</dbReference>
<dbReference type="EMBL" id="CP063190">
    <property type="protein sequence ID" value="WCZ33674.1"/>
    <property type="molecule type" value="Genomic_DNA"/>
</dbReference>